<evidence type="ECO:0000313" key="4">
    <source>
        <dbReference type="Proteomes" id="UP001228581"/>
    </source>
</evidence>
<dbReference type="PANTHER" id="PTHR13817">
    <property type="entry name" value="TITIN"/>
    <property type="match status" value="1"/>
</dbReference>
<keyword evidence="1" id="KW-0677">Repeat</keyword>
<dbReference type="RefSeq" id="WP_313994823.1">
    <property type="nucleotide sequence ID" value="NZ_JASJOT010000004.1"/>
</dbReference>
<dbReference type="InterPro" id="IPR036116">
    <property type="entry name" value="FN3_sf"/>
</dbReference>
<dbReference type="SUPFAM" id="SSF49265">
    <property type="entry name" value="Fibronectin type III"/>
    <property type="match status" value="3"/>
</dbReference>
<evidence type="ECO:0000256" key="1">
    <source>
        <dbReference type="ARBA" id="ARBA00022737"/>
    </source>
</evidence>
<protein>
    <recommendedName>
        <fullName evidence="2">Fibronectin type-III domain-containing protein</fullName>
    </recommendedName>
</protein>
<dbReference type="Proteomes" id="UP001228581">
    <property type="component" value="Unassembled WGS sequence"/>
</dbReference>
<dbReference type="Gene3D" id="2.60.40.10">
    <property type="entry name" value="Immunoglobulins"/>
    <property type="match status" value="1"/>
</dbReference>
<dbReference type="PROSITE" id="PS51257">
    <property type="entry name" value="PROKAR_LIPOPROTEIN"/>
    <property type="match status" value="1"/>
</dbReference>
<dbReference type="InterPro" id="IPR003961">
    <property type="entry name" value="FN3_dom"/>
</dbReference>
<evidence type="ECO:0000313" key="3">
    <source>
        <dbReference type="EMBL" id="MDJ1493069.1"/>
    </source>
</evidence>
<dbReference type="PROSITE" id="PS50853">
    <property type="entry name" value="FN3"/>
    <property type="match status" value="2"/>
</dbReference>
<dbReference type="InterPro" id="IPR013783">
    <property type="entry name" value="Ig-like_fold"/>
</dbReference>
<reference evidence="3 4" key="1">
    <citation type="submission" date="2023-05" db="EMBL/GenBank/DDBJ databases">
        <authorList>
            <person name="Zhang X."/>
        </authorList>
    </citation>
    <scope>NUCLEOTIDE SEQUENCE [LARGE SCALE GENOMIC DNA]</scope>
    <source>
        <strain evidence="3 4">DM2B3-1</strain>
    </source>
</reference>
<evidence type="ECO:0000259" key="2">
    <source>
        <dbReference type="PROSITE" id="PS50853"/>
    </source>
</evidence>
<accession>A0ABT7CH49</accession>
<dbReference type="SMART" id="SM00060">
    <property type="entry name" value="FN3"/>
    <property type="match status" value="3"/>
</dbReference>
<name>A0ABT7CH49_9BACT</name>
<organism evidence="3 4">
    <name type="scientific">Xanthocytophaga flava</name>
    <dbReference type="NCBI Taxonomy" id="3048013"/>
    <lineage>
        <taxon>Bacteria</taxon>
        <taxon>Pseudomonadati</taxon>
        <taxon>Bacteroidota</taxon>
        <taxon>Cytophagia</taxon>
        <taxon>Cytophagales</taxon>
        <taxon>Rhodocytophagaceae</taxon>
        <taxon>Xanthocytophaga</taxon>
    </lineage>
</organism>
<keyword evidence="4" id="KW-1185">Reference proteome</keyword>
<feature type="domain" description="Fibronectin type-III" evidence="2">
    <location>
        <begin position="271"/>
        <end position="380"/>
    </location>
</feature>
<dbReference type="InterPro" id="IPR050964">
    <property type="entry name" value="Striated_Muscle_Regulatory"/>
</dbReference>
<feature type="domain" description="Fibronectin type-III" evidence="2">
    <location>
        <begin position="489"/>
        <end position="594"/>
    </location>
</feature>
<gene>
    <name evidence="3" type="ORF">QNI19_09005</name>
</gene>
<dbReference type="EMBL" id="JASJOT010000004">
    <property type="protein sequence ID" value="MDJ1493069.1"/>
    <property type="molecule type" value="Genomic_DNA"/>
</dbReference>
<sequence>MKPIGDYRQLHPALHSPLVLISMLICLGLGLSACRYQSGQISLPEYGVLFVPTPPSVQLDSVNAHSLPVQLYGTITAQGSDTVTRYGFVFSASRAIPTVNDSLVAVKGKPASFPFAFHLSSALFKRATRYYVRAFAENAQGISYNKDVLQLLVPDNRTLPEVSLNAIENITANSANAKATLTSDGNTPITAYGICYSATSANPTLADKVLVTGSTVTGSTVTGALPFGYAQALSSLTDNTTYYVRAFVSNALGTAYSSIVSFKTTAVPTAVPTVQTDNTVNITATTATIDGTLVSRGTAPIIQYGVCYSPSNATPTLANTVVVAGTTDPATVPLSFSATLTGLTQRTLYFVRTFATSSVGTSYGVVRSFTTSTPVATPPSVQTNEVVATSITTSSATASGTLLTGGTASIVQYGFCYSNTNPNPTTGDALITSGNASPTSFPFQYTGNLTGLAAGTVYTLRAFARSSAGTSYGATKTFRTVAAATAPPTVQTVTIHSISYNSASVLGNLTSSGTAPINEYGIVYSATNANPTTADSKQVTASAQPGSFPFGFTGNLSRLVPNTTYAVRAYATSSVGTSYGAVQRFTTLVATPNVTTDRVVYSDARNSVTASGSVQSAGASAITRYGFCYSATSATPTIADNPTDVGTAVGNVPMAFSYSFIRWAPGTYYVRAYAVNSSGVAYGSVIVVGVYVNPTVTTDRTATKDNAAGIQTLFGSISSGGSAVIDEYGFCYMPSANATTNFQVGDRTVSVVRKTRPVPTSFPFGFSLEVTVPQNTDYSFRAYAKTANGYVYGSIHTFYITYKP</sequence>
<dbReference type="PANTHER" id="PTHR13817:SF73">
    <property type="entry name" value="FIBRONECTIN TYPE-III DOMAIN-CONTAINING PROTEIN"/>
    <property type="match status" value="1"/>
</dbReference>
<proteinExistence type="predicted"/>
<comment type="caution">
    <text evidence="3">The sequence shown here is derived from an EMBL/GenBank/DDBJ whole genome shotgun (WGS) entry which is preliminary data.</text>
</comment>